<gene>
    <name evidence="1" type="ORF">BV25DRAFT_1712756</name>
</gene>
<keyword evidence="2" id="KW-1185">Reference proteome</keyword>
<reference evidence="1" key="2">
    <citation type="journal article" date="2022" name="New Phytol.">
        <title>Evolutionary transition to the ectomycorrhizal habit in the genomes of a hyperdiverse lineage of mushroom-forming fungi.</title>
        <authorList>
            <person name="Looney B."/>
            <person name="Miyauchi S."/>
            <person name="Morin E."/>
            <person name="Drula E."/>
            <person name="Courty P.E."/>
            <person name="Kohler A."/>
            <person name="Kuo A."/>
            <person name="LaButti K."/>
            <person name="Pangilinan J."/>
            <person name="Lipzen A."/>
            <person name="Riley R."/>
            <person name="Andreopoulos W."/>
            <person name="He G."/>
            <person name="Johnson J."/>
            <person name="Nolan M."/>
            <person name="Tritt A."/>
            <person name="Barry K.W."/>
            <person name="Grigoriev I.V."/>
            <person name="Nagy L.G."/>
            <person name="Hibbett D."/>
            <person name="Henrissat B."/>
            <person name="Matheny P.B."/>
            <person name="Labbe J."/>
            <person name="Martin F.M."/>
        </authorList>
    </citation>
    <scope>NUCLEOTIDE SEQUENCE</scope>
    <source>
        <strain evidence="1">HHB10654</strain>
    </source>
</reference>
<sequence length="195" mass="22035">MVELLIDGQLFRVERKLLEGGSLLGSEPAENPIVIPDVTGREFELLLDFLTSKSRKSPKLTREEWVDLFKISSRLQFDAVRLRAIDGVAQSDLDPVEVMLLSMEHSVHEWMRPALAKYIAQEEVVTETQASKLPLGFLTRLWKAQLLYQTIKAGNSVGRVWIQQFGVGHPRQSTHPAPDVQEIIARCFDGSGYLH</sequence>
<dbReference type="Proteomes" id="UP000814140">
    <property type="component" value="Unassembled WGS sequence"/>
</dbReference>
<name>A0ACB8TAQ5_9AGAM</name>
<evidence type="ECO:0000313" key="2">
    <source>
        <dbReference type="Proteomes" id="UP000814140"/>
    </source>
</evidence>
<accession>A0ACB8TAQ5</accession>
<organism evidence="1 2">
    <name type="scientific">Artomyces pyxidatus</name>
    <dbReference type="NCBI Taxonomy" id="48021"/>
    <lineage>
        <taxon>Eukaryota</taxon>
        <taxon>Fungi</taxon>
        <taxon>Dikarya</taxon>
        <taxon>Basidiomycota</taxon>
        <taxon>Agaricomycotina</taxon>
        <taxon>Agaricomycetes</taxon>
        <taxon>Russulales</taxon>
        <taxon>Auriscalpiaceae</taxon>
        <taxon>Artomyces</taxon>
    </lineage>
</organism>
<protein>
    <submittedName>
        <fullName evidence="1">Uncharacterized protein</fullName>
    </submittedName>
</protein>
<proteinExistence type="predicted"/>
<evidence type="ECO:0000313" key="1">
    <source>
        <dbReference type="EMBL" id="KAI0065617.1"/>
    </source>
</evidence>
<comment type="caution">
    <text evidence="1">The sequence shown here is derived from an EMBL/GenBank/DDBJ whole genome shotgun (WGS) entry which is preliminary data.</text>
</comment>
<dbReference type="EMBL" id="MU277195">
    <property type="protein sequence ID" value="KAI0065617.1"/>
    <property type="molecule type" value="Genomic_DNA"/>
</dbReference>
<reference evidence="1" key="1">
    <citation type="submission" date="2021-03" db="EMBL/GenBank/DDBJ databases">
        <authorList>
            <consortium name="DOE Joint Genome Institute"/>
            <person name="Ahrendt S."/>
            <person name="Looney B.P."/>
            <person name="Miyauchi S."/>
            <person name="Morin E."/>
            <person name="Drula E."/>
            <person name="Courty P.E."/>
            <person name="Chicoki N."/>
            <person name="Fauchery L."/>
            <person name="Kohler A."/>
            <person name="Kuo A."/>
            <person name="Labutti K."/>
            <person name="Pangilinan J."/>
            <person name="Lipzen A."/>
            <person name="Riley R."/>
            <person name="Andreopoulos W."/>
            <person name="He G."/>
            <person name="Johnson J."/>
            <person name="Barry K.W."/>
            <person name="Grigoriev I.V."/>
            <person name="Nagy L."/>
            <person name="Hibbett D."/>
            <person name="Henrissat B."/>
            <person name="Matheny P.B."/>
            <person name="Labbe J."/>
            <person name="Martin F."/>
        </authorList>
    </citation>
    <scope>NUCLEOTIDE SEQUENCE</scope>
    <source>
        <strain evidence="1">HHB10654</strain>
    </source>
</reference>